<name>A0ABY4WHI0_9BACL</name>
<dbReference type="PROSITE" id="PS00455">
    <property type="entry name" value="AMP_BINDING"/>
    <property type="match status" value="1"/>
</dbReference>
<dbReference type="Pfam" id="PF00550">
    <property type="entry name" value="PP-binding"/>
    <property type="match status" value="1"/>
</dbReference>
<dbReference type="Pfam" id="PF00975">
    <property type="entry name" value="Thioesterase"/>
    <property type="match status" value="1"/>
</dbReference>
<evidence type="ECO:0000256" key="3">
    <source>
        <dbReference type="ARBA" id="ARBA00022450"/>
    </source>
</evidence>
<dbReference type="InterPro" id="IPR023213">
    <property type="entry name" value="CAT-like_dom_sf"/>
</dbReference>
<dbReference type="SUPFAM" id="SSF53474">
    <property type="entry name" value="alpha/beta-Hydrolases"/>
    <property type="match status" value="1"/>
</dbReference>
<dbReference type="Gene3D" id="3.30.300.30">
    <property type="match status" value="1"/>
</dbReference>
<dbReference type="PANTHER" id="PTHR45527">
    <property type="entry name" value="NONRIBOSOMAL PEPTIDE SYNTHETASE"/>
    <property type="match status" value="1"/>
</dbReference>
<dbReference type="CDD" id="cd05930">
    <property type="entry name" value="A_NRPS"/>
    <property type="match status" value="1"/>
</dbReference>
<dbReference type="EMBL" id="CP098755">
    <property type="protein sequence ID" value="USG66582.1"/>
    <property type="molecule type" value="Genomic_DNA"/>
</dbReference>
<dbReference type="SUPFAM" id="SSF56801">
    <property type="entry name" value="Acetyl-CoA synthetase-like"/>
    <property type="match status" value="1"/>
</dbReference>
<evidence type="ECO:0000256" key="6">
    <source>
        <dbReference type="ARBA" id="ARBA00023194"/>
    </source>
</evidence>
<dbReference type="Pfam" id="PF13193">
    <property type="entry name" value="AMP-binding_C"/>
    <property type="match status" value="1"/>
</dbReference>
<dbReference type="InterPro" id="IPR029058">
    <property type="entry name" value="AB_hydrolase_fold"/>
</dbReference>
<dbReference type="InterPro" id="IPR042099">
    <property type="entry name" value="ANL_N_sf"/>
</dbReference>
<dbReference type="InterPro" id="IPR009081">
    <property type="entry name" value="PP-bd_ACP"/>
</dbReference>
<evidence type="ECO:0000256" key="7">
    <source>
        <dbReference type="ARBA" id="ARBA00023268"/>
    </source>
</evidence>
<dbReference type="InterPro" id="IPR020845">
    <property type="entry name" value="AMP-binding_CS"/>
</dbReference>
<dbReference type="InterPro" id="IPR001242">
    <property type="entry name" value="Condensation_dom"/>
</dbReference>
<evidence type="ECO:0000256" key="5">
    <source>
        <dbReference type="ARBA" id="ARBA00022737"/>
    </source>
</evidence>
<dbReference type="InterPro" id="IPR010071">
    <property type="entry name" value="AA_adenyl_dom"/>
</dbReference>
<keyword evidence="5" id="KW-0677">Repeat</keyword>
<dbReference type="Gene3D" id="3.30.559.30">
    <property type="entry name" value="Nonribosomal peptide synthetase, condensation domain"/>
    <property type="match status" value="1"/>
</dbReference>
<protein>
    <submittedName>
        <fullName evidence="9">Amino acid adenylation domain-containing protein</fullName>
    </submittedName>
</protein>
<comment type="similarity">
    <text evidence="2">Belongs to the ATP-dependent AMP-binding enzyme family.</text>
</comment>
<gene>
    <name evidence="9" type="ORF">NDK47_04585</name>
</gene>
<dbReference type="PANTHER" id="PTHR45527:SF1">
    <property type="entry name" value="FATTY ACID SYNTHASE"/>
    <property type="match status" value="1"/>
</dbReference>
<sequence>MCSFSVGNEVYLLPSSYGQNRIWFFEQMVPNSATYHIPLLLKITGEIDPEILTRTLDKIRERHEILRTTFVEIEGELKQKVSLQLPSLVLEYKTMEEVEQEQPFPQFLEKFAWEPFDLEEGPLVKFQLIRVDPSVHYLLINIHHIIFDAWSLEVLKKELVDLYPLIEQGRADGYEELPLQYADYANWQKERLEGEALQKTLTFWRQHLEQVPSLLELPTDRPRPKEQSYAGDNVRFELPSSLVEPINAFCRAHQATHYTFFLAAFNVLLYRYTGQKDIVIGTPIANRTHPLTQDLIGFFVNTLPVRTYIKPYSSFSKILKTTIKSFLLTYENSEVPFEKLVRELKPERDSSYHPFFQALFTLHDDQEKETDAPFTIENEKIHTSTSKFDLVLYLACGKESISGEIEYSTDLFNRRTIERFQQHYITLISEILSHPQKPVSKLNILTKEEREQLESRNFLLAQMQPQFIHTLMTDQVPRLAEQIAVKGNEQSFTYAQLDQKSNQIAHELIARGIQPGNIVGVRLRRSPAQIAAILGVMKSGCVYMPIDTALPMERVQLMIEDSRSTAIITDDPLFHPWRETLTLLEPQEVFGRQRTDDPEITISLCPQEAIAYVIYTSGTTGRPKGVRISHGSLVNHILGFLQEFPFQPEEKVLQNISCSFDPAMTEIFCSLIAGGTLVITDHDKQFDIEYLAAMMRDEGITRAQLFHSLLEKLLDHPSFTANPHFRYLFTGGEPLPHKLVQKFYKNMESGAPLINLYGPTEACVAATFWRCDADHPHVITPIGNPFPHYQVLVLDENLQPVPRGVIGEMYIGGPGVGKGYVNNQGLSEKAFPLLEIAGGPERYYRTGDLVKQREAGEYLFVSRKDTQVKVRGFRIELDEILHIIGQQPEIKEAAVLVEEVYGDKKIFAFLVKKTGMPLTASELKKRLAKKLPHYMVPHVIKWMDQLPVSLNGKLDKSRLSFEGNDLASNEKIQPRTPFEQQLAAIWQEVLNVGAIGINEDFFDLGGHSIKVIEMAGLLRKRMNVRLAPSDLFLYRTVEALSEYLQAEGTREESGILVKLKEGRSDEPPLFLIHPGGGGTLCYVPLVRNIDRDIDMYGLQSQGYEKNLAPLADLKEMAALYVKEMQKIQPRGPYQMAGWSLGGTIAVEMARILEAEGESIRFLGLLDAHAFDRVALKKQHEDPLTVWAKSLSIDVKKFGERPHMEKCQIILEAAIHSKRLPQNAELEDVHRIINVMAANNLASDQYSFTTPIQTDLHLLVCRELDPATSHELVNAEKWRERTSGNVYTYSLPGHHNNLMSSPQVEQVGQKISEILKWG</sequence>
<dbReference type="NCBIfam" id="TIGR01733">
    <property type="entry name" value="AA-adenyl-dom"/>
    <property type="match status" value="1"/>
</dbReference>
<keyword evidence="10" id="KW-1185">Reference proteome</keyword>
<evidence type="ECO:0000259" key="8">
    <source>
        <dbReference type="PROSITE" id="PS50075"/>
    </source>
</evidence>
<reference evidence="9" key="1">
    <citation type="submission" date="2022-06" db="EMBL/GenBank/DDBJ databases">
        <title>Genome sequencing of Brevibacillus sp. BB3-R1.</title>
        <authorList>
            <person name="Heo J."/>
            <person name="Lee D."/>
            <person name="Won M."/>
            <person name="Han B.-H."/>
            <person name="Hong S.-B."/>
            <person name="Kwon S.-W."/>
        </authorList>
    </citation>
    <scope>NUCLEOTIDE SEQUENCE</scope>
    <source>
        <strain evidence="9">BB3-R1</strain>
    </source>
</reference>
<dbReference type="SUPFAM" id="SSF47336">
    <property type="entry name" value="ACP-like"/>
    <property type="match status" value="1"/>
</dbReference>
<dbReference type="InterPro" id="IPR020806">
    <property type="entry name" value="PKS_PP-bd"/>
</dbReference>
<dbReference type="SMART" id="SM00823">
    <property type="entry name" value="PKS_PP"/>
    <property type="match status" value="1"/>
</dbReference>
<dbReference type="InterPro" id="IPR045851">
    <property type="entry name" value="AMP-bd_C_sf"/>
</dbReference>
<evidence type="ECO:0000313" key="9">
    <source>
        <dbReference type="EMBL" id="USG66582.1"/>
    </source>
</evidence>
<evidence type="ECO:0000256" key="2">
    <source>
        <dbReference type="ARBA" id="ARBA00006432"/>
    </source>
</evidence>
<dbReference type="Gene3D" id="3.40.50.12780">
    <property type="entry name" value="N-terminal domain of ligase-like"/>
    <property type="match status" value="1"/>
</dbReference>
<dbReference type="Gene3D" id="3.30.559.10">
    <property type="entry name" value="Chloramphenicol acetyltransferase-like domain"/>
    <property type="match status" value="1"/>
</dbReference>
<dbReference type="Gene3D" id="1.10.1200.10">
    <property type="entry name" value="ACP-like"/>
    <property type="match status" value="1"/>
</dbReference>
<dbReference type="InterPro" id="IPR000873">
    <property type="entry name" value="AMP-dep_synth/lig_dom"/>
</dbReference>
<organism evidence="9 10">
    <name type="scientific">Brevibacillus ruminantium</name>
    <dbReference type="NCBI Taxonomy" id="2950604"/>
    <lineage>
        <taxon>Bacteria</taxon>
        <taxon>Bacillati</taxon>
        <taxon>Bacillota</taxon>
        <taxon>Bacilli</taxon>
        <taxon>Bacillales</taxon>
        <taxon>Paenibacillaceae</taxon>
        <taxon>Brevibacillus</taxon>
    </lineage>
</organism>
<dbReference type="PROSITE" id="PS50075">
    <property type="entry name" value="CARRIER"/>
    <property type="match status" value="1"/>
</dbReference>
<keyword evidence="6" id="KW-0045">Antibiotic biosynthesis</keyword>
<dbReference type="Pfam" id="PF00668">
    <property type="entry name" value="Condensation"/>
    <property type="match status" value="1"/>
</dbReference>
<dbReference type="SUPFAM" id="SSF52777">
    <property type="entry name" value="CoA-dependent acyltransferases"/>
    <property type="match status" value="2"/>
</dbReference>
<dbReference type="Pfam" id="PF00501">
    <property type="entry name" value="AMP-binding"/>
    <property type="match status" value="1"/>
</dbReference>
<dbReference type="RefSeq" id="WP_251873690.1">
    <property type="nucleotide sequence ID" value="NZ_CP098755.1"/>
</dbReference>
<dbReference type="InterPro" id="IPR025110">
    <property type="entry name" value="AMP-bd_C"/>
</dbReference>
<keyword evidence="4" id="KW-0597">Phosphoprotein</keyword>
<dbReference type="InterPro" id="IPR036736">
    <property type="entry name" value="ACP-like_sf"/>
</dbReference>
<dbReference type="CDD" id="cd19531">
    <property type="entry name" value="LCL_NRPS-like"/>
    <property type="match status" value="1"/>
</dbReference>
<accession>A0ABY4WHI0</accession>
<dbReference type="Gene3D" id="3.40.50.1820">
    <property type="entry name" value="alpha/beta hydrolase"/>
    <property type="match status" value="1"/>
</dbReference>
<feature type="domain" description="Carrier" evidence="8">
    <location>
        <begin position="973"/>
        <end position="1048"/>
    </location>
</feature>
<keyword evidence="7" id="KW-0511">Multifunctional enzyme</keyword>
<proteinExistence type="inferred from homology"/>
<dbReference type="PROSITE" id="PS00012">
    <property type="entry name" value="PHOSPHOPANTETHEINE"/>
    <property type="match status" value="1"/>
</dbReference>
<keyword evidence="3" id="KW-0596">Phosphopantetheine</keyword>
<evidence type="ECO:0000256" key="4">
    <source>
        <dbReference type="ARBA" id="ARBA00022553"/>
    </source>
</evidence>
<dbReference type="Proteomes" id="UP001056500">
    <property type="component" value="Chromosome"/>
</dbReference>
<dbReference type="InterPro" id="IPR001031">
    <property type="entry name" value="Thioesterase"/>
</dbReference>
<comment type="cofactor">
    <cofactor evidence="1">
        <name>pantetheine 4'-phosphate</name>
        <dbReference type="ChEBI" id="CHEBI:47942"/>
    </cofactor>
</comment>
<evidence type="ECO:0000313" key="10">
    <source>
        <dbReference type="Proteomes" id="UP001056500"/>
    </source>
</evidence>
<evidence type="ECO:0000256" key="1">
    <source>
        <dbReference type="ARBA" id="ARBA00001957"/>
    </source>
</evidence>
<dbReference type="InterPro" id="IPR006162">
    <property type="entry name" value="Ppantetheine_attach_site"/>
</dbReference>